<dbReference type="InterPro" id="IPR036390">
    <property type="entry name" value="WH_DNA-bd_sf"/>
</dbReference>
<reference evidence="6" key="1">
    <citation type="submission" date="2021-01" db="EMBL/GenBank/DDBJ databases">
        <title>Genome sequence of strain Noviherbaspirillum sp. DKR-6.</title>
        <authorList>
            <person name="Chaudhary D.K."/>
        </authorList>
    </citation>
    <scope>NUCLEOTIDE SEQUENCE</scope>
    <source>
        <strain evidence="6">DKR-6</strain>
    </source>
</reference>
<dbReference type="GO" id="GO:0003700">
    <property type="term" value="F:DNA-binding transcription factor activity"/>
    <property type="evidence" value="ECO:0007669"/>
    <property type="project" value="InterPro"/>
</dbReference>
<dbReference type="AlphaFoldDB" id="A0A934W961"/>
<sequence>MSRINFDLADLRAFIAVADHGSFSAAAAEQHLSQSALSRRIDRLETALGARLFERTTRRVALTAEGREFLRRARELLDGLELSMMNIRAVAEKMRGEVTIACVPSAVRYFLPQVLREYHAAYPGIVVRIIDEGASSVLAAVAGGEADFGLNYIGTQEPDIDFEPVLNEPFVLACRKDHALARRRKVTWAELNDHDYLTVTRASGNRAILEQALAGAAAPPRWFCEVRHVLSVVSLVEAGLGVAAVPRLAMPPGDHPLLASVPLVEPAVTRTIGLIRLRARRLAPAAQQLHDMILAMRQKRGRRTAKKIDAARKHKV</sequence>
<evidence type="ECO:0000313" key="6">
    <source>
        <dbReference type="EMBL" id="MBK4736644.1"/>
    </source>
</evidence>
<dbReference type="PANTHER" id="PTHR30419">
    <property type="entry name" value="HTH-TYPE TRANSCRIPTIONAL REGULATOR YBHD"/>
    <property type="match status" value="1"/>
</dbReference>
<dbReference type="Gene3D" id="3.40.190.10">
    <property type="entry name" value="Periplasmic binding protein-like II"/>
    <property type="match status" value="2"/>
</dbReference>
<evidence type="ECO:0000256" key="3">
    <source>
        <dbReference type="ARBA" id="ARBA00023125"/>
    </source>
</evidence>
<dbReference type="InterPro" id="IPR000847">
    <property type="entry name" value="LysR_HTH_N"/>
</dbReference>
<dbReference type="InterPro" id="IPR005119">
    <property type="entry name" value="LysR_subst-bd"/>
</dbReference>
<evidence type="ECO:0000256" key="4">
    <source>
        <dbReference type="ARBA" id="ARBA00023163"/>
    </source>
</evidence>
<dbReference type="InterPro" id="IPR050950">
    <property type="entry name" value="HTH-type_LysR_regulators"/>
</dbReference>
<accession>A0A934W961</accession>
<dbReference type="FunFam" id="1.10.10.10:FF:000001">
    <property type="entry name" value="LysR family transcriptional regulator"/>
    <property type="match status" value="1"/>
</dbReference>
<dbReference type="EMBL" id="JAEPBG010000008">
    <property type="protein sequence ID" value="MBK4736644.1"/>
    <property type="molecule type" value="Genomic_DNA"/>
</dbReference>
<dbReference type="Gene3D" id="1.10.10.10">
    <property type="entry name" value="Winged helix-like DNA-binding domain superfamily/Winged helix DNA-binding domain"/>
    <property type="match status" value="1"/>
</dbReference>
<keyword evidence="3" id="KW-0238">DNA-binding</keyword>
<dbReference type="CDD" id="cd08440">
    <property type="entry name" value="PBP2_LTTR_like_4"/>
    <property type="match status" value="1"/>
</dbReference>
<dbReference type="PROSITE" id="PS50931">
    <property type="entry name" value="HTH_LYSR"/>
    <property type="match status" value="1"/>
</dbReference>
<name>A0A934W961_9BURK</name>
<protein>
    <submittedName>
        <fullName evidence="6">LysR family transcriptional regulator</fullName>
    </submittedName>
</protein>
<dbReference type="GO" id="GO:0003677">
    <property type="term" value="F:DNA binding"/>
    <property type="evidence" value="ECO:0007669"/>
    <property type="project" value="UniProtKB-KW"/>
</dbReference>
<dbReference type="GO" id="GO:0005829">
    <property type="term" value="C:cytosol"/>
    <property type="evidence" value="ECO:0007669"/>
    <property type="project" value="TreeGrafter"/>
</dbReference>
<dbReference type="Pfam" id="PF03466">
    <property type="entry name" value="LysR_substrate"/>
    <property type="match status" value="1"/>
</dbReference>
<dbReference type="RefSeq" id="WP_200594277.1">
    <property type="nucleotide sequence ID" value="NZ_JAEPBG010000008.1"/>
</dbReference>
<dbReference type="Pfam" id="PF00126">
    <property type="entry name" value="HTH_1"/>
    <property type="match status" value="1"/>
</dbReference>
<organism evidence="6 7">
    <name type="scientific">Noviherbaspirillum pedocola</name>
    <dbReference type="NCBI Taxonomy" id="2801341"/>
    <lineage>
        <taxon>Bacteria</taxon>
        <taxon>Pseudomonadati</taxon>
        <taxon>Pseudomonadota</taxon>
        <taxon>Betaproteobacteria</taxon>
        <taxon>Burkholderiales</taxon>
        <taxon>Oxalobacteraceae</taxon>
        <taxon>Noviherbaspirillum</taxon>
    </lineage>
</organism>
<keyword evidence="4" id="KW-0804">Transcription</keyword>
<keyword evidence="7" id="KW-1185">Reference proteome</keyword>
<gene>
    <name evidence="6" type="ORF">JJB74_18620</name>
</gene>
<evidence type="ECO:0000313" key="7">
    <source>
        <dbReference type="Proteomes" id="UP000622890"/>
    </source>
</evidence>
<keyword evidence="2" id="KW-0805">Transcription regulation</keyword>
<comment type="caution">
    <text evidence="6">The sequence shown here is derived from an EMBL/GenBank/DDBJ whole genome shotgun (WGS) entry which is preliminary data.</text>
</comment>
<dbReference type="InterPro" id="IPR036388">
    <property type="entry name" value="WH-like_DNA-bd_sf"/>
</dbReference>
<proteinExistence type="inferred from homology"/>
<dbReference type="SUPFAM" id="SSF46785">
    <property type="entry name" value="Winged helix' DNA-binding domain"/>
    <property type="match status" value="1"/>
</dbReference>
<evidence type="ECO:0000256" key="1">
    <source>
        <dbReference type="ARBA" id="ARBA00009437"/>
    </source>
</evidence>
<dbReference type="SUPFAM" id="SSF53850">
    <property type="entry name" value="Periplasmic binding protein-like II"/>
    <property type="match status" value="1"/>
</dbReference>
<dbReference type="PANTHER" id="PTHR30419:SF8">
    <property type="entry name" value="NITROGEN ASSIMILATION TRANSCRIPTIONAL ACTIVATOR-RELATED"/>
    <property type="match status" value="1"/>
</dbReference>
<evidence type="ECO:0000256" key="2">
    <source>
        <dbReference type="ARBA" id="ARBA00023015"/>
    </source>
</evidence>
<evidence type="ECO:0000259" key="5">
    <source>
        <dbReference type="PROSITE" id="PS50931"/>
    </source>
</evidence>
<dbReference type="PRINTS" id="PR00039">
    <property type="entry name" value="HTHLYSR"/>
</dbReference>
<dbReference type="Proteomes" id="UP000622890">
    <property type="component" value="Unassembled WGS sequence"/>
</dbReference>
<feature type="domain" description="HTH lysR-type" evidence="5">
    <location>
        <begin position="6"/>
        <end position="63"/>
    </location>
</feature>
<comment type="similarity">
    <text evidence="1">Belongs to the LysR transcriptional regulatory family.</text>
</comment>